<protein>
    <recommendedName>
        <fullName evidence="15">Microsomal glutathione S-transferase 1</fullName>
        <ecNumber evidence="5">2.5.1.18</ecNumber>
    </recommendedName>
</protein>
<evidence type="ECO:0000256" key="8">
    <source>
        <dbReference type="ARBA" id="ARBA00022787"/>
    </source>
</evidence>
<keyword evidence="13 17" id="KW-0472">Membrane</keyword>
<dbReference type="EMBL" id="CAJFCJ010000003">
    <property type="protein sequence ID" value="CAD5113173.1"/>
    <property type="molecule type" value="Genomic_DNA"/>
</dbReference>
<evidence type="ECO:0000256" key="1">
    <source>
        <dbReference type="ARBA" id="ARBA00003701"/>
    </source>
</evidence>
<dbReference type="Pfam" id="PF01124">
    <property type="entry name" value="MAPEG"/>
    <property type="match status" value="1"/>
</dbReference>
<dbReference type="InterPro" id="IPR001129">
    <property type="entry name" value="Membr-assoc_MAPEG"/>
</dbReference>
<keyword evidence="11" id="KW-0007">Acetylation</keyword>
<reference evidence="18 19" key="1">
    <citation type="submission" date="2020-08" db="EMBL/GenBank/DDBJ databases">
        <authorList>
            <person name="Hejnol A."/>
        </authorList>
    </citation>
    <scope>NUCLEOTIDE SEQUENCE [LARGE SCALE GENOMIC DNA]</scope>
</reference>
<dbReference type="GO" id="GO:0004364">
    <property type="term" value="F:glutathione transferase activity"/>
    <property type="evidence" value="ECO:0007669"/>
    <property type="project" value="UniProtKB-EC"/>
</dbReference>
<dbReference type="OrthoDB" id="193139at2759"/>
<evidence type="ECO:0000256" key="14">
    <source>
        <dbReference type="ARBA" id="ARBA00038540"/>
    </source>
</evidence>
<dbReference type="GO" id="GO:0005741">
    <property type="term" value="C:mitochondrial outer membrane"/>
    <property type="evidence" value="ECO:0007669"/>
    <property type="project" value="UniProtKB-SubCell"/>
</dbReference>
<keyword evidence="9" id="KW-0256">Endoplasmic reticulum</keyword>
<dbReference type="Gene3D" id="1.20.120.550">
    <property type="entry name" value="Membrane associated eicosanoid/glutathione metabolism-like domain"/>
    <property type="match status" value="1"/>
</dbReference>
<feature type="transmembrane region" description="Helical" evidence="17">
    <location>
        <begin position="132"/>
        <end position="149"/>
    </location>
</feature>
<dbReference type="EC" id="2.5.1.18" evidence="5"/>
<dbReference type="PANTHER" id="PTHR10689:SF6">
    <property type="entry name" value="MICROSOMAL GLUTATHIONE S-TRANSFERASE 1"/>
    <property type="match status" value="1"/>
</dbReference>
<evidence type="ECO:0000256" key="4">
    <source>
        <dbReference type="ARBA" id="ARBA00010459"/>
    </source>
</evidence>
<organism evidence="18 19">
    <name type="scientific">Dimorphilus gyrociliatus</name>
    <dbReference type="NCBI Taxonomy" id="2664684"/>
    <lineage>
        <taxon>Eukaryota</taxon>
        <taxon>Metazoa</taxon>
        <taxon>Spiralia</taxon>
        <taxon>Lophotrochozoa</taxon>
        <taxon>Annelida</taxon>
        <taxon>Polychaeta</taxon>
        <taxon>Polychaeta incertae sedis</taxon>
        <taxon>Dinophilidae</taxon>
        <taxon>Dimorphilus</taxon>
    </lineage>
</organism>
<comment type="catalytic activity">
    <reaction evidence="16">
        <text>RX + glutathione = an S-substituted glutathione + a halide anion + H(+)</text>
        <dbReference type="Rhea" id="RHEA:16437"/>
        <dbReference type="ChEBI" id="CHEBI:15378"/>
        <dbReference type="ChEBI" id="CHEBI:16042"/>
        <dbReference type="ChEBI" id="CHEBI:17792"/>
        <dbReference type="ChEBI" id="CHEBI:57925"/>
        <dbReference type="ChEBI" id="CHEBI:90779"/>
        <dbReference type="EC" id="2.5.1.18"/>
    </reaction>
    <physiologicalReaction direction="left-to-right" evidence="16">
        <dbReference type="Rhea" id="RHEA:16438"/>
    </physiologicalReaction>
</comment>
<comment type="subcellular location">
    <subcellularLocation>
        <location evidence="3">Endoplasmic reticulum membrane</location>
        <topology evidence="3">Multi-pass membrane protein</topology>
    </subcellularLocation>
    <subcellularLocation>
        <location evidence="2">Mitochondrion outer membrane</location>
    </subcellularLocation>
</comment>
<keyword evidence="10 17" id="KW-1133">Transmembrane helix</keyword>
<dbReference type="SUPFAM" id="SSF161084">
    <property type="entry name" value="MAPEG domain-like"/>
    <property type="match status" value="1"/>
</dbReference>
<evidence type="ECO:0000256" key="7">
    <source>
        <dbReference type="ARBA" id="ARBA00022692"/>
    </source>
</evidence>
<evidence type="ECO:0000256" key="17">
    <source>
        <dbReference type="SAM" id="Phobius"/>
    </source>
</evidence>
<feature type="transmembrane region" description="Helical" evidence="17">
    <location>
        <begin position="16"/>
        <end position="36"/>
    </location>
</feature>
<gene>
    <name evidence="18" type="ORF">DGYR_LOCUS2208</name>
</gene>
<evidence type="ECO:0000313" key="19">
    <source>
        <dbReference type="Proteomes" id="UP000549394"/>
    </source>
</evidence>
<dbReference type="AlphaFoldDB" id="A0A7I8VF66"/>
<dbReference type="InterPro" id="IPR040162">
    <property type="entry name" value="MGST1-like"/>
</dbReference>
<keyword evidence="6" id="KW-0808">Transferase</keyword>
<evidence type="ECO:0000256" key="10">
    <source>
        <dbReference type="ARBA" id="ARBA00022989"/>
    </source>
</evidence>
<evidence type="ECO:0000256" key="12">
    <source>
        <dbReference type="ARBA" id="ARBA00023128"/>
    </source>
</evidence>
<comment type="similarity">
    <text evidence="4">Belongs to the MAPEG family.</text>
</comment>
<keyword evidence="8" id="KW-1000">Mitochondrion outer membrane</keyword>
<dbReference type="InterPro" id="IPR023352">
    <property type="entry name" value="MAPEG-like_dom_sf"/>
</dbReference>
<evidence type="ECO:0000256" key="3">
    <source>
        <dbReference type="ARBA" id="ARBA00004477"/>
    </source>
</evidence>
<dbReference type="Proteomes" id="UP000549394">
    <property type="component" value="Unassembled WGS sequence"/>
</dbReference>
<keyword evidence="12" id="KW-0496">Mitochondrion</keyword>
<evidence type="ECO:0000256" key="15">
    <source>
        <dbReference type="ARBA" id="ARBA00039397"/>
    </source>
</evidence>
<evidence type="ECO:0000256" key="2">
    <source>
        <dbReference type="ARBA" id="ARBA00004294"/>
    </source>
</evidence>
<dbReference type="PANTHER" id="PTHR10689">
    <property type="entry name" value="MICROSOMAL GLUTATHIONE S-TRANSFERASE 1"/>
    <property type="match status" value="1"/>
</dbReference>
<evidence type="ECO:0000256" key="5">
    <source>
        <dbReference type="ARBA" id="ARBA00012452"/>
    </source>
</evidence>
<comment type="function">
    <text evidence="1">Conjugation of reduced glutathione to a wide number of exogenous and endogenous hydrophobic electrophiles.</text>
</comment>
<sequence length="153" mass="17421">MAENLLTFSNPVFAQFAYYSAISIGKMFAIVPMIVYRRFSTGTFANKEDVLSRDKKGNPTAKVGINESVERGRRNHLNDMENIFPFVLIGFFYVLTKPDLNVATWHFRVFAFSRIVHMLAYQIPIKQPTRALSFGVGMGTMLSMLYQVLTYSA</sequence>
<dbReference type="FunFam" id="1.20.120.550:FF:000002">
    <property type="entry name" value="Microsomal glutathione S-transferase 1"/>
    <property type="match status" value="1"/>
</dbReference>
<name>A0A7I8VF66_9ANNE</name>
<comment type="caution">
    <text evidence="18">The sequence shown here is derived from an EMBL/GenBank/DDBJ whole genome shotgun (WGS) entry which is preliminary data.</text>
</comment>
<dbReference type="GO" id="GO:0005789">
    <property type="term" value="C:endoplasmic reticulum membrane"/>
    <property type="evidence" value="ECO:0007669"/>
    <property type="project" value="UniProtKB-SubCell"/>
</dbReference>
<evidence type="ECO:0000256" key="6">
    <source>
        <dbReference type="ARBA" id="ARBA00022679"/>
    </source>
</evidence>
<proteinExistence type="inferred from homology"/>
<evidence type="ECO:0000256" key="13">
    <source>
        <dbReference type="ARBA" id="ARBA00023136"/>
    </source>
</evidence>
<comment type="subunit">
    <text evidence="14">Homotrimer; The trimer binds only one molecule of glutathione.</text>
</comment>
<evidence type="ECO:0000313" key="18">
    <source>
        <dbReference type="EMBL" id="CAD5113173.1"/>
    </source>
</evidence>
<evidence type="ECO:0000256" key="9">
    <source>
        <dbReference type="ARBA" id="ARBA00022824"/>
    </source>
</evidence>
<evidence type="ECO:0000256" key="16">
    <source>
        <dbReference type="ARBA" id="ARBA00049385"/>
    </source>
</evidence>
<evidence type="ECO:0000256" key="11">
    <source>
        <dbReference type="ARBA" id="ARBA00022990"/>
    </source>
</evidence>
<keyword evidence="7 17" id="KW-0812">Transmembrane</keyword>
<keyword evidence="19" id="KW-1185">Reference proteome</keyword>
<accession>A0A7I8VF66</accession>